<organism evidence="1 2">
    <name type="scientific">Penicillium ucsense</name>
    <dbReference type="NCBI Taxonomy" id="2839758"/>
    <lineage>
        <taxon>Eukaryota</taxon>
        <taxon>Fungi</taxon>
        <taxon>Dikarya</taxon>
        <taxon>Ascomycota</taxon>
        <taxon>Pezizomycotina</taxon>
        <taxon>Eurotiomycetes</taxon>
        <taxon>Eurotiomycetidae</taxon>
        <taxon>Eurotiales</taxon>
        <taxon>Aspergillaceae</taxon>
        <taxon>Penicillium</taxon>
    </lineage>
</organism>
<reference evidence="1" key="1">
    <citation type="journal article" date="2020" name="Front. Microbiol.">
        <title>Gene regulatory networks of Penicillium echinulatum 2HH and Penicillium oxalicum 114-2 inferred by a computational biology approach.</title>
        <authorList>
            <person name="Lenz A.R."/>
            <person name="Galan-Vasquez E."/>
            <person name="Balbinot E."/>
            <person name="De Abreu F.P."/>
            <person name="De Oliveira N.S."/>
            <person name="Da Rosa L.O."/>
            <person name="De Avila E Silva S."/>
            <person name="Camassola M."/>
            <person name="Dillon A.J.P."/>
            <person name="Perez-Rueda E."/>
        </authorList>
    </citation>
    <scope>NUCLEOTIDE SEQUENCE</scope>
    <source>
        <strain evidence="1">S1M29</strain>
    </source>
</reference>
<dbReference type="Proteomes" id="UP000631181">
    <property type="component" value="Unassembled WGS sequence"/>
</dbReference>
<proteinExistence type="predicted"/>
<gene>
    <name evidence="1" type="ORF">PECM_003973</name>
</gene>
<dbReference type="AlphaFoldDB" id="A0A8J8W403"/>
<accession>A0A8J8W403</accession>
<keyword evidence="2" id="KW-1185">Reference proteome</keyword>
<evidence type="ECO:0000313" key="2">
    <source>
        <dbReference type="Proteomes" id="UP000631181"/>
    </source>
</evidence>
<protein>
    <submittedName>
        <fullName evidence="1">Uncharacterized protein</fullName>
    </submittedName>
</protein>
<name>A0A8J8W403_9EURO</name>
<dbReference type="EMBL" id="WIWV01000024">
    <property type="protein sequence ID" value="KAF7717705.1"/>
    <property type="molecule type" value="Genomic_DNA"/>
</dbReference>
<evidence type="ECO:0000313" key="1">
    <source>
        <dbReference type="EMBL" id="KAF7717705.1"/>
    </source>
</evidence>
<comment type="caution">
    <text evidence="1">The sequence shown here is derived from an EMBL/GenBank/DDBJ whole genome shotgun (WGS) entry which is preliminary data.</text>
</comment>
<sequence>MGAVVSCITGVFHAIGRCLMGIVNAIGSVLRAILDGIITIFDVIISCLTCQGCSGRRHKRSRSAV</sequence>
<dbReference type="OrthoDB" id="5230947at2759"/>